<evidence type="ECO:0000313" key="1">
    <source>
        <dbReference type="EMBL" id="KAF0709215.1"/>
    </source>
</evidence>
<evidence type="ECO:0000313" key="2">
    <source>
        <dbReference type="Proteomes" id="UP000478052"/>
    </source>
</evidence>
<protein>
    <submittedName>
        <fullName evidence="1">DUF4806 domain-containing protein</fullName>
    </submittedName>
</protein>
<dbReference type="Proteomes" id="UP000478052">
    <property type="component" value="Unassembled WGS sequence"/>
</dbReference>
<organism evidence="1 2">
    <name type="scientific">Aphis craccivora</name>
    <name type="common">Cowpea aphid</name>
    <dbReference type="NCBI Taxonomy" id="307492"/>
    <lineage>
        <taxon>Eukaryota</taxon>
        <taxon>Metazoa</taxon>
        <taxon>Ecdysozoa</taxon>
        <taxon>Arthropoda</taxon>
        <taxon>Hexapoda</taxon>
        <taxon>Insecta</taxon>
        <taxon>Pterygota</taxon>
        <taxon>Neoptera</taxon>
        <taxon>Paraneoptera</taxon>
        <taxon>Hemiptera</taxon>
        <taxon>Sternorrhyncha</taxon>
        <taxon>Aphidomorpha</taxon>
        <taxon>Aphidoidea</taxon>
        <taxon>Aphididae</taxon>
        <taxon>Aphidini</taxon>
        <taxon>Aphis</taxon>
        <taxon>Aphis</taxon>
    </lineage>
</organism>
<sequence>MSNVNQMVKNLIPVDDTNWSLLVKIDVIKYNLSEVDTEVESILKSQRKNRAKKKLFFEDEQSSVQHLKRSSKNIEATKVTKLNAEKLPILPKPPKSFTQTQIKKSKAVQYHESVLTISDCPVEDFANAGINPTYRTTQN</sequence>
<accession>A0A6G0VTH1</accession>
<keyword evidence="2" id="KW-1185">Reference proteome</keyword>
<gene>
    <name evidence="1" type="ORF">FWK35_00028495</name>
</gene>
<proteinExistence type="predicted"/>
<comment type="caution">
    <text evidence="1">The sequence shown here is derived from an EMBL/GenBank/DDBJ whole genome shotgun (WGS) entry which is preliminary data.</text>
</comment>
<dbReference type="AlphaFoldDB" id="A0A6G0VTH1"/>
<dbReference type="EMBL" id="VUJU01011970">
    <property type="protein sequence ID" value="KAF0709215.1"/>
    <property type="molecule type" value="Genomic_DNA"/>
</dbReference>
<reference evidence="1 2" key="1">
    <citation type="submission" date="2019-08" db="EMBL/GenBank/DDBJ databases">
        <title>Whole genome of Aphis craccivora.</title>
        <authorList>
            <person name="Voronova N.V."/>
            <person name="Shulinski R.S."/>
            <person name="Bandarenka Y.V."/>
            <person name="Zhorov D.G."/>
            <person name="Warner D."/>
        </authorList>
    </citation>
    <scope>NUCLEOTIDE SEQUENCE [LARGE SCALE GENOMIC DNA]</scope>
    <source>
        <strain evidence="1">180601</strain>
        <tissue evidence="1">Whole Body</tissue>
    </source>
</reference>
<name>A0A6G0VTH1_APHCR</name>